<dbReference type="Proteomes" id="UP000065807">
    <property type="component" value="Chromosome"/>
</dbReference>
<organism evidence="2 3">
    <name type="scientific">Limnochorda pilosa</name>
    <dbReference type="NCBI Taxonomy" id="1555112"/>
    <lineage>
        <taxon>Bacteria</taxon>
        <taxon>Bacillati</taxon>
        <taxon>Bacillota</taxon>
        <taxon>Limnochordia</taxon>
        <taxon>Limnochordales</taxon>
        <taxon>Limnochordaceae</taxon>
        <taxon>Limnochorda</taxon>
    </lineage>
</organism>
<dbReference type="STRING" id="1555112.LIP_2747"/>
<feature type="compositionally biased region" description="Basic and acidic residues" evidence="1">
    <location>
        <begin position="104"/>
        <end position="121"/>
    </location>
</feature>
<reference evidence="3" key="2">
    <citation type="journal article" date="2016" name="Int. J. Syst. Evol. Microbiol.">
        <title>Complete genome sequence and cell structure of Limnochorda pilosa, a Gram-negative spore-former within the phylum Firmicutes.</title>
        <authorList>
            <person name="Watanabe M."/>
            <person name="Kojima H."/>
            <person name="Fukui M."/>
        </authorList>
    </citation>
    <scope>NUCLEOTIDE SEQUENCE [LARGE SCALE GENOMIC DNA]</scope>
    <source>
        <strain evidence="3">HC45</strain>
    </source>
</reference>
<reference evidence="3" key="1">
    <citation type="submission" date="2015-07" db="EMBL/GenBank/DDBJ databases">
        <title>Complete genome sequence and phylogenetic analysis of Limnochorda pilosa.</title>
        <authorList>
            <person name="Watanabe M."/>
            <person name="Kojima H."/>
            <person name="Fukui M."/>
        </authorList>
    </citation>
    <scope>NUCLEOTIDE SEQUENCE [LARGE SCALE GENOMIC DNA]</scope>
    <source>
        <strain evidence="3">HC45</strain>
    </source>
</reference>
<feature type="region of interest" description="Disordered" evidence="1">
    <location>
        <begin position="104"/>
        <end position="159"/>
    </location>
</feature>
<dbReference type="AlphaFoldDB" id="A0A0K2SNI4"/>
<protein>
    <recommendedName>
        <fullName evidence="4">Transposase</fullName>
    </recommendedName>
</protein>
<dbReference type="RefSeq" id="WP_068139134.1">
    <property type="nucleotide sequence ID" value="NZ_AP014924.1"/>
</dbReference>
<gene>
    <name evidence="2" type="ORF">LIP_2747</name>
</gene>
<evidence type="ECO:0000313" key="2">
    <source>
        <dbReference type="EMBL" id="BAS28577.1"/>
    </source>
</evidence>
<name>A0A0K2SNI4_LIMPI</name>
<evidence type="ECO:0008006" key="4">
    <source>
        <dbReference type="Google" id="ProtNLM"/>
    </source>
</evidence>
<sequence>MTTLKERFHIERAIFVGDAGMYSETAIESIEENGFGSILGVEWHGHRSQLEKLAPWQFDLLDQRGVAERIDEEEGVRYALVPAFSRQGMAETISLALRQGFRAEARKPRRDGTHWSEETRTPHHRGRHTAPGGLTSQQSLLTGMAVHEGEPSTGRDRRE</sequence>
<evidence type="ECO:0000256" key="1">
    <source>
        <dbReference type="SAM" id="MobiDB-lite"/>
    </source>
</evidence>
<dbReference type="KEGG" id="lpil:LIP_2747"/>
<accession>A0A0K2SNI4</accession>
<proteinExistence type="predicted"/>
<dbReference type="PATRIC" id="fig|1555112.3.peg.2787"/>
<dbReference type="EMBL" id="AP014924">
    <property type="protein sequence ID" value="BAS28577.1"/>
    <property type="molecule type" value="Genomic_DNA"/>
</dbReference>
<feature type="compositionally biased region" description="Basic and acidic residues" evidence="1">
    <location>
        <begin position="147"/>
        <end position="159"/>
    </location>
</feature>
<evidence type="ECO:0000313" key="3">
    <source>
        <dbReference type="Proteomes" id="UP000065807"/>
    </source>
</evidence>
<keyword evidence="3" id="KW-1185">Reference proteome</keyword>